<accession>A0A6J5P6Q0</accession>
<reference evidence="1" key="1">
    <citation type="submission" date="2020-04" db="EMBL/GenBank/DDBJ databases">
        <authorList>
            <person name="Chiriac C."/>
            <person name="Salcher M."/>
            <person name="Ghai R."/>
            <person name="Kavagutti S V."/>
        </authorList>
    </citation>
    <scope>NUCLEOTIDE SEQUENCE</scope>
</reference>
<organism evidence="1">
    <name type="scientific">uncultured Caudovirales phage</name>
    <dbReference type="NCBI Taxonomy" id="2100421"/>
    <lineage>
        <taxon>Viruses</taxon>
        <taxon>Duplodnaviria</taxon>
        <taxon>Heunggongvirae</taxon>
        <taxon>Uroviricota</taxon>
        <taxon>Caudoviricetes</taxon>
        <taxon>Peduoviridae</taxon>
        <taxon>Maltschvirus</taxon>
        <taxon>Maltschvirus maltsch</taxon>
    </lineage>
</organism>
<protein>
    <submittedName>
        <fullName evidence="1">Uncharacterized protein</fullName>
    </submittedName>
</protein>
<dbReference type="EMBL" id="LR796777">
    <property type="protein sequence ID" value="CAB4165111.1"/>
    <property type="molecule type" value="Genomic_DNA"/>
</dbReference>
<name>A0A6J5P6Q0_9CAUD</name>
<gene>
    <name evidence="1" type="ORF">UFOVP824_31</name>
</gene>
<proteinExistence type="predicted"/>
<evidence type="ECO:0000313" key="1">
    <source>
        <dbReference type="EMBL" id="CAB4165111.1"/>
    </source>
</evidence>
<sequence>MTKHPPEIIIRLRQRIEVIPPEEQRFAVLHDYELELLVNLVAGYESAVEKARSETIEIHRRYHTAAELVSKLAGDKRVIMRERDDARQAWCIAMAKHRRCSPAEVARGERWNYLFKERD</sequence>